<name>A0A2P2QF15_RHIMU</name>
<protein>
    <submittedName>
        <fullName evidence="1">Uncharacterized protein</fullName>
    </submittedName>
</protein>
<organism evidence="1">
    <name type="scientific">Rhizophora mucronata</name>
    <name type="common">Asiatic mangrove</name>
    <dbReference type="NCBI Taxonomy" id="61149"/>
    <lineage>
        <taxon>Eukaryota</taxon>
        <taxon>Viridiplantae</taxon>
        <taxon>Streptophyta</taxon>
        <taxon>Embryophyta</taxon>
        <taxon>Tracheophyta</taxon>
        <taxon>Spermatophyta</taxon>
        <taxon>Magnoliopsida</taxon>
        <taxon>eudicotyledons</taxon>
        <taxon>Gunneridae</taxon>
        <taxon>Pentapetalae</taxon>
        <taxon>rosids</taxon>
        <taxon>fabids</taxon>
        <taxon>Malpighiales</taxon>
        <taxon>Rhizophoraceae</taxon>
        <taxon>Rhizophora</taxon>
    </lineage>
</organism>
<accession>A0A2P2QF15</accession>
<sequence length="36" mass="4133">MNAISCGGKNISTTVHWYFKINCEQCVNEPFKRILS</sequence>
<proteinExistence type="predicted"/>
<dbReference type="EMBL" id="GGEC01085119">
    <property type="protein sequence ID" value="MBX65603.1"/>
    <property type="molecule type" value="Transcribed_RNA"/>
</dbReference>
<evidence type="ECO:0000313" key="1">
    <source>
        <dbReference type="EMBL" id="MBX65603.1"/>
    </source>
</evidence>
<dbReference type="AlphaFoldDB" id="A0A2P2QF15"/>
<reference evidence="1" key="1">
    <citation type="submission" date="2018-02" db="EMBL/GenBank/DDBJ databases">
        <title>Rhizophora mucronata_Transcriptome.</title>
        <authorList>
            <person name="Meera S.P."/>
            <person name="Sreeshan A."/>
            <person name="Augustine A."/>
        </authorList>
    </citation>
    <scope>NUCLEOTIDE SEQUENCE</scope>
    <source>
        <tissue evidence="1">Leaf</tissue>
    </source>
</reference>